<evidence type="ECO:0000313" key="3">
    <source>
        <dbReference type="Proteomes" id="UP000006683"/>
    </source>
</evidence>
<dbReference type="AlphaFoldDB" id="E1SPT5"/>
<organism evidence="2 3">
    <name type="scientific">Ferrimonas balearica (strain DSM 9799 / CCM 4581 / KCTC 23876 / PAT)</name>
    <dbReference type="NCBI Taxonomy" id="550540"/>
    <lineage>
        <taxon>Bacteria</taxon>
        <taxon>Pseudomonadati</taxon>
        <taxon>Pseudomonadota</taxon>
        <taxon>Gammaproteobacteria</taxon>
        <taxon>Alteromonadales</taxon>
        <taxon>Ferrimonadaceae</taxon>
        <taxon>Ferrimonas</taxon>
    </lineage>
</organism>
<evidence type="ECO:0008006" key="4">
    <source>
        <dbReference type="Google" id="ProtNLM"/>
    </source>
</evidence>
<reference evidence="2 3" key="1">
    <citation type="journal article" date="2010" name="Stand. Genomic Sci.">
        <title>Complete genome sequence of Ferrimonas balearica type strain (PAT).</title>
        <authorList>
            <person name="Nolan M."/>
            <person name="Sikorski J."/>
            <person name="Davenport K."/>
            <person name="Lucas S."/>
            <person name="Glavina Del Rio T."/>
            <person name="Tice H."/>
            <person name="Cheng J."/>
            <person name="Goodwin L."/>
            <person name="Pitluck S."/>
            <person name="Liolios K."/>
            <person name="Ivanova N."/>
            <person name="Mavromatis K."/>
            <person name="Ovchinnikova G."/>
            <person name="Pati A."/>
            <person name="Chen A."/>
            <person name="Palaniappan K."/>
            <person name="Land M."/>
            <person name="Hauser L."/>
            <person name="Chang Y."/>
            <person name="Jeffries C."/>
            <person name="Tapia R."/>
            <person name="Brettin T."/>
            <person name="Detter J."/>
            <person name="Han C."/>
            <person name="Yasawong M."/>
            <person name="Rohde M."/>
            <person name="Tindall B."/>
            <person name="Goker M."/>
            <person name="Woyke T."/>
            <person name="Bristow J."/>
            <person name="Eisen J."/>
            <person name="Markowitz V."/>
            <person name="Hugenholtz P."/>
            <person name="Kyrpides N."/>
            <person name="Klenk H."/>
            <person name="Lapidus A."/>
        </authorList>
    </citation>
    <scope>NUCLEOTIDE SEQUENCE [LARGE SCALE GENOMIC DNA]</scope>
    <source>
        <strain evidence="3">DSM 9799 / CCM 4581 / KCTC 23876 / PAT</strain>
    </source>
</reference>
<feature type="signal peptide" evidence="1">
    <location>
        <begin position="1"/>
        <end position="17"/>
    </location>
</feature>
<dbReference type="Proteomes" id="UP000006683">
    <property type="component" value="Chromosome"/>
</dbReference>
<dbReference type="EMBL" id="CP002209">
    <property type="protein sequence ID" value="ADN74749.1"/>
    <property type="molecule type" value="Genomic_DNA"/>
</dbReference>
<keyword evidence="3" id="KW-1185">Reference proteome</keyword>
<dbReference type="PROSITE" id="PS51257">
    <property type="entry name" value="PROKAR_LIPOPROTEIN"/>
    <property type="match status" value="1"/>
</dbReference>
<dbReference type="KEGG" id="fbl:Fbal_0535"/>
<dbReference type="HOGENOM" id="CLU_1701626_0_0_6"/>
<dbReference type="InterPro" id="IPR035437">
    <property type="entry name" value="SNase_OB-fold_sf"/>
</dbReference>
<name>E1SPT5_FERBD</name>
<sequence length="154" mass="16848">MKTLVPLILVSLLSACGVTNTTFNRPYVPPVEPLVLPQPSERLTVGKVLAVERADRLRVQMADWPEMADQTLTLQVTGAAFPQFPGQCADEAGAAAVALKRVETLLADAHTIELSELQEQADGFTARVWLDNQALDQRLLQEQLVQQGTADWCP</sequence>
<gene>
    <name evidence="2" type="ordered locus">Fbal_0535</name>
</gene>
<dbReference type="SUPFAM" id="SSF50199">
    <property type="entry name" value="Staphylococcal nuclease"/>
    <property type="match status" value="1"/>
</dbReference>
<protein>
    <recommendedName>
        <fullName evidence="4">Lipoprotein</fullName>
    </recommendedName>
</protein>
<dbReference type="RefSeq" id="WP_013344055.1">
    <property type="nucleotide sequence ID" value="NC_014541.1"/>
</dbReference>
<dbReference type="STRING" id="550540.Fbal_0535"/>
<dbReference type="GeneID" id="67180778"/>
<feature type="chain" id="PRO_5003151570" description="Lipoprotein" evidence="1">
    <location>
        <begin position="18"/>
        <end position="154"/>
    </location>
</feature>
<keyword evidence="1" id="KW-0732">Signal</keyword>
<evidence type="ECO:0000313" key="2">
    <source>
        <dbReference type="EMBL" id="ADN74749.1"/>
    </source>
</evidence>
<evidence type="ECO:0000256" key="1">
    <source>
        <dbReference type="SAM" id="SignalP"/>
    </source>
</evidence>
<accession>E1SPT5</accession>
<proteinExistence type="predicted"/>